<feature type="compositionally biased region" description="Low complexity" evidence="1">
    <location>
        <begin position="217"/>
        <end position="236"/>
    </location>
</feature>
<proteinExistence type="predicted"/>
<reference evidence="3 4" key="1">
    <citation type="submission" date="2015-07" db="EMBL/GenBank/DDBJ databases">
        <authorList>
            <person name="Ju K.-S."/>
            <person name="Doroghazi J.R."/>
            <person name="Metcalf W.W."/>
        </authorList>
    </citation>
    <scope>NUCLEOTIDE SEQUENCE [LARGE SCALE GENOMIC DNA]</scope>
    <source>
        <strain evidence="3 4">NRRL B-3589</strain>
    </source>
</reference>
<keyword evidence="2" id="KW-0812">Transmembrane</keyword>
<keyword evidence="2" id="KW-0472">Membrane</keyword>
<evidence type="ECO:0000256" key="1">
    <source>
        <dbReference type="SAM" id="MobiDB-lite"/>
    </source>
</evidence>
<gene>
    <name evidence="3" type="ORF">ADK38_02980</name>
</gene>
<evidence type="ECO:0008006" key="5">
    <source>
        <dbReference type="Google" id="ProtNLM"/>
    </source>
</evidence>
<evidence type="ECO:0000313" key="3">
    <source>
        <dbReference type="EMBL" id="KOG91477.1"/>
    </source>
</evidence>
<dbReference type="EMBL" id="LGUT01000242">
    <property type="protein sequence ID" value="KOG91477.1"/>
    <property type="molecule type" value="Genomic_DNA"/>
</dbReference>
<feature type="non-terminal residue" evidence="3">
    <location>
        <position position="1"/>
    </location>
</feature>
<feature type="transmembrane region" description="Helical" evidence="2">
    <location>
        <begin position="367"/>
        <end position="390"/>
    </location>
</feature>
<sequence>AGPRLRPGAHTYKDTIAPGERKYYSVDLDAVSNAYVSAVAVPRPGATMGVRDGIDVSLRTADGMRCGISHHRSFLTTGGAYPVSDYADRVVKPGGACQAAGTYHFVVERGESAGGDAAAVPVELKYVSVPPPKQRQTARPPGSASAGPSVSTPSGAPRSIVGGTGFNDAPDTPAGVWTDLVRPGETRFYRVPVDWGQRIYADAEFAPPAPTAPRGDTGAAASTGPTTATGATASAPPTRPYVINGVRMGLSNTARGYVANKTTGYQGKPATLSLDTAPAEPGNASGTTLAESTKAMRFAGSYYLQVSVNAKVADGGSGAVPVTLRIDVTKDRGPRPTPGASAGTAAGADADRRTAGASGRGHEGMRALGYAGVGTGCALLLGLGGWTLALRRRPRK</sequence>
<organism evidence="3 4">
    <name type="scientific">Streptomyces varsoviensis</name>
    <dbReference type="NCBI Taxonomy" id="67373"/>
    <lineage>
        <taxon>Bacteria</taxon>
        <taxon>Bacillati</taxon>
        <taxon>Actinomycetota</taxon>
        <taxon>Actinomycetes</taxon>
        <taxon>Kitasatosporales</taxon>
        <taxon>Streptomycetaceae</taxon>
        <taxon>Streptomyces</taxon>
    </lineage>
</organism>
<feature type="compositionally biased region" description="Low complexity" evidence="1">
    <location>
        <begin position="140"/>
        <end position="157"/>
    </location>
</feature>
<feature type="region of interest" description="Disordered" evidence="1">
    <location>
        <begin position="329"/>
        <end position="361"/>
    </location>
</feature>
<comment type="caution">
    <text evidence="3">The sequence shown here is derived from an EMBL/GenBank/DDBJ whole genome shotgun (WGS) entry which is preliminary data.</text>
</comment>
<protein>
    <recommendedName>
        <fullName evidence="5">Serine/threonine protein kinase</fullName>
    </recommendedName>
</protein>
<accession>A0ABR5JDQ2</accession>
<feature type="compositionally biased region" description="Basic and acidic residues" evidence="1">
    <location>
        <begin position="349"/>
        <end position="361"/>
    </location>
</feature>
<feature type="region of interest" description="Disordered" evidence="1">
    <location>
        <begin position="206"/>
        <end position="239"/>
    </location>
</feature>
<dbReference type="Proteomes" id="UP000037020">
    <property type="component" value="Unassembled WGS sequence"/>
</dbReference>
<evidence type="ECO:0000313" key="4">
    <source>
        <dbReference type="Proteomes" id="UP000037020"/>
    </source>
</evidence>
<keyword evidence="4" id="KW-1185">Reference proteome</keyword>
<keyword evidence="2" id="KW-1133">Transmembrane helix</keyword>
<feature type="region of interest" description="Disordered" evidence="1">
    <location>
        <begin position="130"/>
        <end position="178"/>
    </location>
</feature>
<name>A0ABR5JDQ2_9ACTN</name>
<feature type="compositionally biased region" description="Low complexity" evidence="1">
    <location>
        <begin position="338"/>
        <end position="348"/>
    </location>
</feature>
<evidence type="ECO:0000256" key="2">
    <source>
        <dbReference type="SAM" id="Phobius"/>
    </source>
</evidence>